<gene>
    <name evidence="1" type="ORF">CAOG_009714</name>
</gene>
<dbReference type="EMBL" id="KE346364">
    <property type="protein sequence ID" value="KJE92941.1"/>
    <property type="molecule type" value="Genomic_DNA"/>
</dbReference>
<dbReference type="AlphaFoldDB" id="A0A0D2UD01"/>
<organism evidence="1 2">
    <name type="scientific">Capsaspora owczarzaki (strain ATCC 30864)</name>
    <dbReference type="NCBI Taxonomy" id="595528"/>
    <lineage>
        <taxon>Eukaryota</taxon>
        <taxon>Filasterea</taxon>
        <taxon>Capsaspora</taxon>
    </lineage>
</organism>
<name>A0A0D2UD01_CAPO3</name>
<accession>A0A0D2UD01</accession>
<evidence type="ECO:0000313" key="2">
    <source>
        <dbReference type="Proteomes" id="UP000008743"/>
    </source>
</evidence>
<dbReference type="Proteomes" id="UP000008743">
    <property type="component" value="Unassembled WGS sequence"/>
</dbReference>
<dbReference type="OrthoDB" id="47007at2759"/>
<proteinExistence type="predicted"/>
<evidence type="ECO:0000313" key="1">
    <source>
        <dbReference type="EMBL" id="KJE92941.1"/>
    </source>
</evidence>
<protein>
    <submittedName>
        <fullName evidence="1">Uncharacterized protein</fullName>
    </submittedName>
</protein>
<keyword evidence="2" id="KW-1185">Reference proteome</keyword>
<dbReference type="InParanoid" id="A0A0D2UD01"/>
<sequence length="113" mass="12570">MENDVKNQVLKISALFPLPTSLVLVSDSFMQRTCLRTLAFRLLTHSLARVADHPALRRFAQIFRSFFRITPHFSRPSPLPQWRPLPAPSAFRPTTCRCNPSALLPLGGGDAGG</sequence>
<reference evidence="2" key="1">
    <citation type="submission" date="2011-02" db="EMBL/GenBank/DDBJ databases">
        <title>The Genome Sequence of Capsaspora owczarzaki ATCC 30864.</title>
        <authorList>
            <person name="Russ C."/>
            <person name="Cuomo C."/>
            <person name="Burger G."/>
            <person name="Gray M.W."/>
            <person name="Holland P.W.H."/>
            <person name="King N."/>
            <person name="Lang F.B.F."/>
            <person name="Roger A.J."/>
            <person name="Ruiz-Trillo I."/>
            <person name="Young S.K."/>
            <person name="Zeng Q."/>
            <person name="Gargeya S."/>
            <person name="Alvarado L."/>
            <person name="Berlin A."/>
            <person name="Chapman S.B."/>
            <person name="Chen Z."/>
            <person name="Freedman E."/>
            <person name="Gellesch M."/>
            <person name="Goldberg J."/>
            <person name="Griggs A."/>
            <person name="Gujja S."/>
            <person name="Heilman E."/>
            <person name="Heiman D."/>
            <person name="Howarth C."/>
            <person name="Mehta T."/>
            <person name="Neiman D."/>
            <person name="Pearson M."/>
            <person name="Roberts A."/>
            <person name="Saif S."/>
            <person name="Shea T."/>
            <person name="Shenoy N."/>
            <person name="Sisk P."/>
            <person name="Stolte C."/>
            <person name="Sykes S."/>
            <person name="White J."/>
            <person name="Yandava C."/>
            <person name="Haas B."/>
            <person name="Nusbaum C."/>
            <person name="Birren B."/>
        </authorList>
    </citation>
    <scope>NUCLEOTIDE SEQUENCE</scope>
    <source>
        <strain evidence="2">ATCC 30864</strain>
    </source>
</reference>